<comment type="cofactor">
    <cofactor evidence="1">
        <name>Mg(2+)</name>
        <dbReference type="ChEBI" id="CHEBI:18420"/>
    </cofactor>
</comment>
<dbReference type="AlphaFoldDB" id="A0AAW8QYZ0"/>
<dbReference type="EC" id="2.7.7.65" evidence="2"/>
<feature type="transmembrane region" description="Helical" evidence="4">
    <location>
        <begin position="300"/>
        <end position="319"/>
    </location>
</feature>
<dbReference type="GO" id="GO:1902201">
    <property type="term" value="P:negative regulation of bacterial-type flagellum-dependent cell motility"/>
    <property type="evidence" value="ECO:0007669"/>
    <property type="project" value="TreeGrafter"/>
</dbReference>
<feature type="domain" description="GGDEF" evidence="5">
    <location>
        <begin position="407"/>
        <end position="546"/>
    </location>
</feature>
<dbReference type="EMBL" id="JAVRIE010000002">
    <property type="protein sequence ID" value="MDT0582296.1"/>
    <property type="molecule type" value="Genomic_DNA"/>
</dbReference>
<evidence type="ECO:0000256" key="3">
    <source>
        <dbReference type="ARBA" id="ARBA00034247"/>
    </source>
</evidence>
<keyword evidence="4" id="KW-0472">Membrane</keyword>
<feature type="transmembrane region" description="Helical" evidence="4">
    <location>
        <begin position="20"/>
        <end position="42"/>
    </location>
</feature>
<keyword evidence="4" id="KW-0812">Transmembrane</keyword>
<dbReference type="RefSeq" id="WP_311361061.1">
    <property type="nucleotide sequence ID" value="NZ_JAVRIE010000002.1"/>
</dbReference>
<comment type="caution">
    <text evidence="6">The sequence shown here is derived from an EMBL/GenBank/DDBJ whole genome shotgun (WGS) entry which is preliminary data.</text>
</comment>
<keyword evidence="6" id="KW-0548">Nucleotidyltransferase</keyword>
<organism evidence="6 7">
    <name type="scientific">Brumicola blandensis</name>
    <dbReference type="NCBI Taxonomy" id="3075611"/>
    <lineage>
        <taxon>Bacteria</taxon>
        <taxon>Pseudomonadati</taxon>
        <taxon>Pseudomonadota</taxon>
        <taxon>Gammaproteobacteria</taxon>
        <taxon>Alteromonadales</taxon>
        <taxon>Alteromonadaceae</taxon>
        <taxon>Brumicola</taxon>
    </lineage>
</organism>
<evidence type="ECO:0000313" key="7">
    <source>
        <dbReference type="Proteomes" id="UP001249020"/>
    </source>
</evidence>
<dbReference type="Gene3D" id="3.30.70.270">
    <property type="match status" value="1"/>
</dbReference>
<dbReference type="FunFam" id="3.30.70.270:FF:000001">
    <property type="entry name" value="Diguanylate cyclase domain protein"/>
    <property type="match status" value="1"/>
</dbReference>
<dbReference type="SMART" id="SM00267">
    <property type="entry name" value="GGDEF"/>
    <property type="match status" value="1"/>
</dbReference>
<dbReference type="Pfam" id="PF00990">
    <property type="entry name" value="GGDEF"/>
    <property type="match status" value="1"/>
</dbReference>
<evidence type="ECO:0000256" key="2">
    <source>
        <dbReference type="ARBA" id="ARBA00012528"/>
    </source>
</evidence>
<reference evidence="6 7" key="1">
    <citation type="submission" date="2023-09" db="EMBL/GenBank/DDBJ databases">
        <authorList>
            <person name="Rey-Velasco X."/>
        </authorList>
    </citation>
    <scope>NUCLEOTIDE SEQUENCE [LARGE SCALE GENOMIC DNA]</scope>
    <source>
        <strain evidence="6 7">W409</strain>
    </source>
</reference>
<keyword evidence="6" id="KW-0808">Transferase</keyword>
<dbReference type="InterPro" id="IPR000160">
    <property type="entry name" value="GGDEF_dom"/>
</dbReference>
<evidence type="ECO:0000256" key="4">
    <source>
        <dbReference type="SAM" id="Phobius"/>
    </source>
</evidence>
<dbReference type="GO" id="GO:0005886">
    <property type="term" value="C:plasma membrane"/>
    <property type="evidence" value="ECO:0007669"/>
    <property type="project" value="TreeGrafter"/>
</dbReference>
<dbReference type="CDD" id="cd01949">
    <property type="entry name" value="GGDEF"/>
    <property type="match status" value="1"/>
</dbReference>
<evidence type="ECO:0000256" key="1">
    <source>
        <dbReference type="ARBA" id="ARBA00001946"/>
    </source>
</evidence>
<comment type="catalytic activity">
    <reaction evidence="3">
        <text>2 GTP = 3',3'-c-di-GMP + 2 diphosphate</text>
        <dbReference type="Rhea" id="RHEA:24898"/>
        <dbReference type="ChEBI" id="CHEBI:33019"/>
        <dbReference type="ChEBI" id="CHEBI:37565"/>
        <dbReference type="ChEBI" id="CHEBI:58805"/>
        <dbReference type="EC" id="2.7.7.65"/>
    </reaction>
</comment>
<dbReference type="Proteomes" id="UP001249020">
    <property type="component" value="Unassembled WGS sequence"/>
</dbReference>
<dbReference type="NCBIfam" id="TIGR00254">
    <property type="entry name" value="GGDEF"/>
    <property type="match status" value="1"/>
</dbReference>
<dbReference type="PANTHER" id="PTHR45138:SF9">
    <property type="entry name" value="DIGUANYLATE CYCLASE DGCM-RELATED"/>
    <property type="match status" value="1"/>
</dbReference>
<accession>A0AAW8QYZ0</accession>
<dbReference type="PANTHER" id="PTHR45138">
    <property type="entry name" value="REGULATORY COMPONENTS OF SENSORY TRANSDUCTION SYSTEM"/>
    <property type="match status" value="1"/>
</dbReference>
<dbReference type="SUPFAM" id="SSF55073">
    <property type="entry name" value="Nucleotide cyclase"/>
    <property type="match status" value="1"/>
</dbReference>
<keyword evidence="4" id="KW-1133">Transmembrane helix</keyword>
<dbReference type="GO" id="GO:0052621">
    <property type="term" value="F:diguanylate cyclase activity"/>
    <property type="evidence" value="ECO:0007669"/>
    <property type="project" value="UniProtKB-EC"/>
</dbReference>
<sequence length="546" mass="61947">MISAKKHNKSQKRFSLNKVFTSAFSVLFLIFLSLTISVYYQLNTFRAALESSLLDSIPTIISFDSIANRSERLVFYTEKLSTADSHPALRIANKKIQSELNQIEEQLRAAKLDEVVLKEYEAIKFELDELDDLVTLRLETNQKASDVERKLYALFDEAKALSATISKATGTSSSSWFEEFSQLTIMSANLMSADKLNQIRKSSQKIRNKYAYIQTIQPAYLGERLSTLNADFQDIVLGEQGLINLRVKQLRIKGRTTGRGNFTEKLVSDFARALNFKSAVINKKILANAQNEKETIDLQIRLLGFFVFICIVLFGFIAWQLRQRVIVRLIGLNNYVSQFDRKFLNTKLKDEISDIALTFDSYVDTIEQQKKELSQLAMQDGLTKIANRRAFDKLFLNTFDLAKRNKQALSILLIDVDFFKMYNDEYGHIKGDEALIAVATTLKQSLKREVDLIARYGGEEFVCLLPNCDHEGACKVAEDLRLAIETLKEPHKSSSVAEHITISIGGATIRNTEVSSISPQFMLKEADIALYRVKSKGRNAVQVSRL</sequence>
<evidence type="ECO:0000259" key="5">
    <source>
        <dbReference type="PROSITE" id="PS50887"/>
    </source>
</evidence>
<dbReference type="PROSITE" id="PS50887">
    <property type="entry name" value="GGDEF"/>
    <property type="match status" value="1"/>
</dbReference>
<name>A0AAW8QYZ0_9ALTE</name>
<gene>
    <name evidence="6" type="ORF">RM544_07080</name>
</gene>
<protein>
    <recommendedName>
        <fullName evidence="2">diguanylate cyclase</fullName>
        <ecNumber evidence="2">2.7.7.65</ecNumber>
    </recommendedName>
</protein>
<proteinExistence type="predicted"/>
<keyword evidence="7" id="KW-1185">Reference proteome</keyword>
<dbReference type="InterPro" id="IPR029787">
    <property type="entry name" value="Nucleotide_cyclase"/>
</dbReference>
<dbReference type="InterPro" id="IPR050469">
    <property type="entry name" value="Diguanylate_Cyclase"/>
</dbReference>
<dbReference type="InterPro" id="IPR043128">
    <property type="entry name" value="Rev_trsase/Diguanyl_cyclase"/>
</dbReference>
<dbReference type="GO" id="GO:0043709">
    <property type="term" value="P:cell adhesion involved in single-species biofilm formation"/>
    <property type="evidence" value="ECO:0007669"/>
    <property type="project" value="TreeGrafter"/>
</dbReference>
<evidence type="ECO:0000313" key="6">
    <source>
        <dbReference type="EMBL" id="MDT0582296.1"/>
    </source>
</evidence>